<keyword evidence="2" id="KW-1185">Reference proteome</keyword>
<proteinExistence type="predicted"/>
<organism evidence="1 2">
    <name type="scientific">Desulfosporosinus lacus DSM 15449</name>
    <dbReference type="NCBI Taxonomy" id="1121420"/>
    <lineage>
        <taxon>Bacteria</taxon>
        <taxon>Bacillati</taxon>
        <taxon>Bacillota</taxon>
        <taxon>Clostridia</taxon>
        <taxon>Eubacteriales</taxon>
        <taxon>Desulfitobacteriaceae</taxon>
        <taxon>Desulfosporosinus</taxon>
    </lineage>
</organism>
<evidence type="ECO:0000313" key="1">
    <source>
        <dbReference type="EMBL" id="SHH68581.1"/>
    </source>
</evidence>
<dbReference type="STRING" id="1121420.SAMN02746098_01141"/>
<sequence length="96" mass="10858">MEQINIIMQKDYERATLLLGDLFEIDSDIIEQINCCIQNYGIGSFFKNLKTFDFPADVAEKLNAVGMVLYGMSEESLPVAQIFKEPKGGAIYEKKL</sequence>
<gene>
    <name evidence="1" type="ORF">SAMN02746098_01141</name>
</gene>
<dbReference type="EMBL" id="FQXJ01000004">
    <property type="protein sequence ID" value="SHH68581.1"/>
    <property type="molecule type" value="Genomic_DNA"/>
</dbReference>
<evidence type="ECO:0000313" key="2">
    <source>
        <dbReference type="Proteomes" id="UP000183954"/>
    </source>
</evidence>
<dbReference type="OrthoDB" id="1798566at2"/>
<accession>A0A1M5V018</accession>
<dbReference type="Proteomes" id="UP000183954">
    <property type="component" value="Unassembled WGS sequence"/>
</dbReference>
<dbReference type="AlphaFoldDB" id="A0A1M5V018"/>
<protein>
    <submittedName>
        <fullName evidence="1">Uncharacterized protein</fullName>
    </submittedName>
</protein>
<dbReference type="RefSeq" id="WP_073028480.1">
    <property type="nucleotide sequence ID" value="NZ_FQXJ01000004.1"/>
</dbReference>
<name>A0A1M5V018_9FIRM</name>
<reference evidence="2" key="1">
    <citation type="submission" date="2016-11" db="EMBL/GenBank/DDBJ databases">
        <authorList>
            <person name="Varghese N."/>
            <person name="Submissions S."/>
        </authorList>
    </citation>
    <scope>NUCLEOTIDE SEQUENCE [LARGE SCALE GENOMIC DNA]</scope>
    <source>
        <strain evidence="2">DSM 15449</strain>
    </source>
</reference>